<evidence type="ECO:0000259" key="4">
    <source>
        <dbReference type="PROSITE" id="PS50075"/>
    </source>
</evidence>
<keyword evidence="1" id="KW-0596">Phosphopantetheine</keyword>
<dbReference type="Gene3D" id="3.40.50.720">
    <property type="entry name" value="NAD(P)-binding Rossmann-like Domain"/>
    <property type="match status" value="1"/>
</dbReference>
<evidence type="ECO:0000256" key="3">
    <source>
        <dbReference type="SAM" id="MobiDB-lite"/>
    </source>
</evidence>
<organism evidence="5 6">
    <name type="scientific">Diplodia intermedia</name>
    <dbReference type="NCBI Taxonomy" id="856260"/>
    <lineage>
        <taxon>Eukaryota</taxon>
        <taxon>Fungi</taxon>
        <taxon>Dikarya</taxon>
        <taxon>Ascomycota</taxon>
        <taxon>Pezizomycotina</taxon>
        <taxon>Dothideomycetes</taxon>
        <taxon>Dothideomycetes incertae sedis</taxon>
        <taxon>Botryosphaeriales</taxon>
        <taxon>Botryosphaeriaceae</taxon>
        <taxon>Diplodia</taxon>
    </lineage>
</organism>
<dbReference type="Gene3D" id="1.10.1200.10">
    <property type="entry name" value="ACP-like"/>
    <property type="match status" value="1"/>
</dbReference>
<dbReference type="SUPFAM" id="SSF47336">
    <property type="entry name" value="ACP-like"/>
    <property type="match status" value="1"/>
</dbReference>
<dbReference type="PROSITE" id="PS00455">
    <property type="entry name" value="AMP_BINDING"/>
    <property type="match status" value="1"/>
</dbReference>
<dbReference type="Pfam" id="PF00501">
    <property type="entry name" value="AMP-binding"/>
    <property type="match status" value="1"/>
</dbReference>
<dbReference type="InterPro" id="IPR013120">
    <property type="entry name" value="FAR_NAD-bd"/>
</dbReference>
<dbReference type="InterPro" id="IPR009081">
    <property type="entry name" value="PP-bd_ACP"/>
</dbReference>
<dbReference type="EMBL" id="JAKEKT020000044">
    <property type="protein sequence ID" value="KAL1640959.1"/>
    <property type="molecule type" value="Genomic_DNA"/>
</dbReference>
<dbReference type="Pfam" id="PF00550">
    <property type="entry name" value="PP-binding"/>
    <property type="match status" value="1"/>
</dbReference>
<dbReference type="PROSITE" id="PS50075">
    <property type="entry name" value="CARRIER"/>
    <property type="match status" value="1"/>
</dbReference>
<feature type="region of interest" description="Disordered" evidence="3">
    <location>
        <begin position="1"/>
        <end position="23"/>
    </location>
</feature>
<gene>
    <name evidence="5" type="ORF">SLS58_006398</name>
</gene>
<dbReference type="Pfam" id="PF23562">
    <property type="entry name" value="AMP-binding_C_3"/>
    <property type="match status" value="1"/>
</dbReference>
<keyword evidence="2" id="KW-0597">Phosphoprotein</keyword>
<sequence length="1070" mass="114793">MLVSTTSAPAGLDAPNASKVSKQPDQINSINDLLLHKAETIPNTPLIAYPASEHSSNDLADYTAKDLDAFVDEAAKEYTRLGLLPKESRSTSSEVVALLGPSNLDYVITLLALSRMGFAVLFLSTRLPTEAYISLLQKTSCTKIVASPRFASTIVSDIQQAASDAGNDGLSTFAQLDSSVYTRRASGGARFARQTELVDEESCVAFIVHSSGSTGLPKPIFQTHRACLSNYALGSGMRAFVTLPLFHNHGLATTFRGIVSGKRTVLFNAALPLTNAHLVAAMRAAEAESFHCVPYALKVLAETDEGVEQLRRCRLVLFGGSSCPDDLGDALVSRGVYIVGHYGATEMGQLMTSFRDPESDKAWNYVRPLPKVAPYLRFVDVGAGIYECVVLDGLPSKVISNADEPWPNCFRTRDTFVPHPTIPDAWKYLGRLDDRVTLLNGEKVLPIPYEHQVRQHELVQDALVFGVDRSFPGLLVIPSEKAAGMSKSELLDALEPTLKTANARAEKFGQVAREMVEVLPQGTDYPRTDKGTMIRAACYKVFADLIDGVYARFESGEGVAKRKLDLDGLHAYLADLFAARVGVAAALGPDTDFFDAGMDSLQSISARGHMQRELDLHGAVLGHNVVFEHPSIARLAAHLAALSNGDTSPSSPSQSETDLMRALVSQYTAALPTTFVPGPLPPPRTDTVLLTGATGSLGAHILAQLLPLPHISTIYALVRAPTPTAAHARILTSLSTRALTPSPTLLTTKLRALPADLSDTTSLGLDASTYAALQSSLTTVIHAAWAVNFNLGVSSFAAQHIGGVANLLRLSLSVPFARPARFAFVSSVSAAAGTPVPALVREALVEDPRHAQAMGYARSKWVAEHVVGAVAERTGGAGGGFVVLRAGQIVGDAVAGVWNESEAIPLMVRAARGVGALPRLDEEPAWLPVDACAEAVVELSRAGVGFGEWVGEGGGGEEAGLVYHVQNSKTFRWTEDLLPALREAGLEFEEVGQREWVRRLREGEQDPKKNPTVKLVDFFAEKYDNDRPGRKGLIFATEKTAEKSKVIREGVDVIGTGVVAKCVQEWLKSW</sequence>
<dbReference type="InterPro" id="IPR036736">
    <property type="entry name" value="ACP-like_sf"/>
</dbReference>
<accession>A0ABR3TMV3</accession>
<dbReference type="SUPFAM" id="SSF56801">
    <property type="entry name" value="Acetyl-CoA synthetase-like"/>
    <property type="match status" value="1"/>
</dbReference>
<dbReference type="InterPro" id="IPR042099">
    <property type="entry name" value="ANL_N_sf"/>
</dbReference>
<evidence type="ECO:0000256" key="1">
    <source>
        <dbReference type="ARBA" id="ARBA00022450"/>
    </source>
</evidence>
<dbReference type="Proteomes" id="UP001521184">
    <property type="component" value="Unassembled WGS sequence"/>
</dbReference>
<dbReference type="SMART" id="SM00823">
    <property type="entry name" value="PKS_PP"/>
    <property type="match status" value="1"/>
</dbReference>
<dbReference type="InterPro" id="IPR020806">
    <property type="entry name" value="PKS_PP-bd"/>
</dbReference>
<dbReference type="Gene3D" id="3.40.50.12780">
    <property type="entry name" value="N-terminal domain of ligase-like"/>
    <property type="match status" value="1"/>
</dbReference>
<comment type="caution">
    <text evidence="5">The sequence shown here is derived from an EMBL/GenBank/DDBJ whole genome shotgun (WGS) entry which is preliminary data.</text>
</comment>
<name>A0ABR3TMV3_9PEZI</name>
<evidence type="ECO:0000313" key="5">
    <source>
        <dbReference type="EMBL" id="KAL1640959.1"/>
    </source>
</evidence>
<dbReference type="InterPro" id="IPR036291">
    <property type="entry name" value="NAD(P)-bd_dom_sf"/>
</dbReference>
<evidence type="ECO:0000256" key="2">
    <source>
        <dbReference type="ARBA" id="ARBA00022553"/>
    </source>
</evidence>
<evidence type="ECO:0000313" key="6">
    <source>
        <dbReference type="Proteomes" id="UP001521184"/>
    </source>
</evidence>
<dbReference type="Pfam" id="PF07993">
    <property type="entry name" value="NAD_binding_4"/>
    <property type="match status" value="1"/>
</dbReference>
<dbReference type="InterPro" id="IPR000873">
    <property type="entry name" value="AMP-dep_synth/lig_dom"/>
</dbReference>
<dbReference type="PANTHER" id="PTHR43439:SF2">
    <property type="entry name" value="ENZYME, PUTATIVE (JCVI)-RELATED"/>
    <property type="match status" value="1"/>
</dbReference>
<protein>
    <submittedName>
        <fullName evidence="5">NRPS-like protein biosynthetic cluster</fullName>
    </submittedName>
</protein>
<dbReference type="PANTHER" id="PTHR43439">
    <property type="entry name" value="PHENYLACETATE-COENZYME A LIGASE"/>
    <property type="match status" value="1"/>
</dbReference>
<dbReference type="InterPro" id="IPR051414">
    <property type="entry name" value="Adenylate-forming_Reductase"/>
</dbReference>
<dbReference type="SUPFAM" id="SSF51735">
    <property type="entry name" value="NAD(P)-binding Rossmann-fold domains"/>
    <property type="match status" value="1"/>
</dbReference>
<keyword evidence="6" id="KW-1185">Reference proteome</keyword>
<reference evidence="5 6" key="1">
    <citation type="journal article" date="2023" name="Plant Dis.">
        <title>First Report of Diplodia intermedia Causing Canker and Dieback Diseases on Apple Trees in Canada.</title>
        <authorList>
            <person name="Ellouze W."/>
            <person name="Ilyukhin E."/>
            <person name="Sulman M."/>
            <person name="Ali S."/>
        </authorList>
    </citation>
    <scope>NUCLEOTIDE SEQUENCE [LARGE SCALE GENOMIC DNA]</scope>
    <source>
        <strain evidence="5 6">M45-28</strain>
    </source>
</reference>
<dbReference type="InterPro" id="IPR020845">
    <property type="entry name" value="AMP-binding_CS"/>
</dbReference>
<proteinExistence type="predicted"/>
<feature type="domain" description="Carrier" evidence="4">
    <location>
        <begin position="560"/>
        <end position="643"/>
    </location>
</feature>